<comment type="caution">
    <text evidence="6">The sequence shown here is derived from an EMBL/GenBank/DDBJ whole genome shotgun (WGS) entry which is preliminary data.</text>
</comment>
<dbReference type="GO" id="GO:0020037">
    <property type="term" value="F:heme binding"/>
    <property type="evidence" value="ECO:0007669"/>
    <property type="project" value="InterPro"/>
</dbReference>
<dbReference type="InterPro" id="IPR051459">
    <property type="entry name" value="Cytochrome_c-type_DH"/>
</dbReference>
<dbReference type="AlphaFoldDB" id="A0AA37Q507"/>
<evidence type="ECO:0000256" key="1">
    <source>
        <dbReference type="ARBA" id="ARBA00022617"/>
    </source>
</evidence>
<dbReference type="GO" id="GO:0009055">
    <property type="term" value="F:electron transfer activity"/>
    <property type="evidence" value="ECO:0007669"/>
    <property type="project" value="InterPro"/>
</dbReference>
<reference evidence="6" key="1">
    <citation type="submission" date="2022-08" db="EMBL/GenBank/DDBJ databases">
        <title>Draft genome sequencing of Roseisolibacter agri AW1220.</title>
        <authorList>
            <person name="Tobiishi Y."/>
            <person name="Tonouchi A."/>
        </authorList>
    </citation>
    <scope>NUCLEOTIDE SEQUENCE</scope>
    <source>
        <strain evidence="6">AW1220</strain>
    </source>
</reference>
<dbReference type="Proteomes" id="UP001161325">
    <property type="component" value="Unassembled WGS sequence"/>
</dbReference>
<evidence type="ECO:0000256" key="2">
    <source>
        <dbReference type="ARBA" id="ARBA00022723"/>
    </source>
</evidence>
<dbReference type="InterPro" id="IPR036909">
    <property type="entry name" value="Cyt_c-like_dom_sf"/>
</dbReference>
<evidence type="ECO:0000256" key="3">
    <source>
        <dbReference type="ARBA" id="ARBA00023004"/>
    </source>
</evidence>
<dbReference type="GO" id="GO:0046872">
    <property type="term" value="F:metal ion binding"/>
    <property type="evidence" value="ECO:0007669"/>
    <property type="project" value="UniProtKB-KW"/>
</dbReference>
<name>A0AA37Q507_9BACT</name>
<dbReference type="PROSITE" id="PS51007">
    <property type="entry name" value="CYTC"/>
    <property type="match status" value="2"/>
</dbReference>
<dbReference type="Gene3D" id="1.10.760.10">
    <property type="entry name" value="Cytochrome c-like domain"/>
    <property type="match status" value="2"/>
</dbReference>
<dbReference type="RefSeq" id="WP_284349174.1">
    <property type="nucleotide sequence ID" value="NZ_BRXS01000002.1"/>
</dbReference>
<dbReference type="SUPFAM" id="SSF46626">
    <property type="entry name" value="Cytochrome c"/>
    <property type="match status" value="2"/>
</dbReference>
<dbReference type="InterPro" id="IPR009056">
    <property type="entry name" value="Cyt_c-like_dom"/>
</dbReference>
<protein>
    <recommendedName>
        <fullName evidence="5">Cytochrome c domain-containing protein</fullName>
    </recommendedName>
</protein>
<proteinExistence type="predicted"/>
<evidence type="ECO:0000259" key="5">
    <source>
        <dbReference type="PROSITE" id="PS51007"/>
    </source>
</evidence>
<evidence type="ECO:0000313" key="7">
    <source>
        <dbReference type="Proteomes" id="UP001161325"/>
    </source>
</evidence>
<dbReference type="EMBL" id="BRXS01000002">
    <property type="protein sequence ID" value="GLC24727.1"/>
    <property type="molecule type" value="Genomic_DNA"/>
</dbReference>
<organism evidence="6 7">
    <name type="scientific">Roseisolibacter agri</name>
    <dbReference type="NCBI Taxonomy" id="2014610"/>
    <lineage>
        <taxon>Bacteria</taxon>
        <taxon>Pseudomonadati</taxon>
        <taxon>Gemmatimonadota</taxon>
        <taxon>Gemmatimonadia</taxon>
        <taxon>Gemmatimonadales</taxon>
        <taxon>Gemmatimonadaceae</taxon>
        <taxon>Roseisolibacter</taxon>
    </lineage>
</organism>
<keyword evidence="2 4" id="KW-0479">Metal-binding</keyword>
<accession>A0AA37Q507</accession>
<keyword evidence="7" id="KW-1185">Reference proteome</keyword>
<keyword evidence="1 4" id="KW-0349">Heme</keyword>
<gene>
    <name evidence="6" type="ORF">rosag_12400</name>
</gene>
<feature type="domain" description="Cytochrome c" evidence="5">
    <location>
        <begin position="54"/>
        <end position="164"/>
    </location>
</feature>
<sequence>MPRFPSRRALVRGIARAAAALALVLAALLVVVQLRWQRTFDVPLPALHARTDSATIARGRYLAYGPAHCASCHVAPSDRARLRAGGQPPLVGGTEFRPPVGRWYAANLTPDSATGIGRWSDGQIARVLRGGVRHDGRVLFPAMEYQELADDDIVALLSFLRAQPPVRHAVPPRRVNVIGRAMLAFGFAPRSPAAPPPRTAPRGSDAAAGAYLANVVAGCDGCHTKRDLRTGKYVGPPYGGGTVFRERDAQGRPIVSPRLAPGTGPMATWTEAQFVARIRAGRAHPHSPMEWEAFQKMPEEDLRAIYRYLRSL</sequence>
<keyword evidence="3 4" id="KW-0408">Iron</keyword>
<evidence type="ECO:0000256" key="4">
    <source>
        <dbReference type="PROSITE-ProRule" id="PRU00433"/>
    </source>
</evidence>
<evidence type="ECO:0000313" key="6">
    <source>
        <dbReference type="EMBL" id="GLC24727.1"/>
    </source>
</evidence>
<dbReference type="PANTHER" id="PTHR35008:SF8">
    <property type="entry name" value="ALCOHOL DEHYDROGENASE CYTOCHROME C SUBUNIT"/>
    <property type="match status" value="1"/>
</dbReference>
<feature type="domain" description="Cytochrome c" evidence="5">
    <location>
        <begin position="204"/>
        <end position="312"/>
    </location>
</feature>
<dbReference type="PANTHER" id="PTHR35008">
    <property type="entry name" value="BLL4482 PROTEIN-RELATED"/>
    <property type="match status" value="1"/>
</dbReference>